<protein>
    <recommendedName>
        <fullName evidence="2">Methyltransferase domain-containing protein</fullName>
    </recommendedName>
</protein>
<feature type="non-terminal residue" evidence="1">
    <location>
        <position position="105"/>
    </location>
</feature>
<comment type="caution">
    <text evidence="1">The sequence shown here is derived from an EMBL/GenBank/DDBJ whole genome shotgun (WGS) entry which is preliminary data.</text>
</comment>
<name>X1NAZ0_9ZZZZ</name>
<dbReference type="SUPFAM" id="SSF53335">
    <property type="entry name" value="S-adenosyl-L-methionine-dependent methyltransferases"/>
    <property type="match status" value="1"/>
</dbReference>
<organism evidence="1">
    <name type="scientific">marine sediment metagenome</name>
    <dbReference type="NCBI Taxonomy" id="412755"/>
    <lineage>
        <taxon>unclassified sequences</taxon>
        <taxon>metagenomes</taxon>
        <taxon>ecological metagenomes</taxon>
    </lineage>
</organism>
<dbReference type="EMBL" id="BARV01026428">
    <property type="protein sequence ID" value="GAI40803.1"/>
    <property type="molecule type" value="Genomic_DNA"/>
</dbReference>
<proteinExistence type="predicted"/>
<evidence type="ECO:0008006" key="2">
    <source>
        <dbReference type="Google" id="ProtNLM"/>
    </source>
</evidence>
<accession>X1NAZ0</accession>
<evidence type="ECO:0000313" key="1">
    <source>
        <dbReference type="EMBL" id="GAI40803.1"/>
    </source>
</evidence>
<dbReference type="Gene3D" id="3.40.50.150">
    <property type="entry name" value="Vaccinia Virus protein VP39"/>
    <property type="match status" value="1"/>
</dbReference>
<reference evidence="1" key="1">
    <citation type="journal article" date="2014" name="Front. Microbiol.">
        <title>High frequency of phylogenetically diverse reductive dehalogenase-homologous genes in deep subseafloor sedimentary metagenomes.</title>
        <authorList>
            <person name="Kawai M."/>
            <person name="Futagami T."/>
            <person name="Toyoda A."/>
            <person name="Takaki Y."/>
            <person name="Nishi S."/>
            <person name="Hori S."/>
            <person name="Arai W."/>
            <person name="Tsubouchi T."/>
            <person name="Morono Y."/>
            <person name="Uchiyama I."/>
            <person name="Ito T."/>
            <person name="Fujiyama A."/>
            <person name="Inagaki F."/>
            <person name="Takami H."/>
        </authorList>
    </citation>
    <scope>NUCLEOTIDE SEQUENCE</scope>
    <source>
        <strain evidence="1">Expedition CK06-06</strain>
    </source>
</reference>
<dbReference type="AlphaFoldDB" id="X1NAZ0"/>
<sequence>MKFKLSPKLIRFAYRFFDVEASSEAAPPDERIIEYSFVIQKLDSLPRGKVLDVGCTARLNYLPAALASLSWEVWGIDLREFKFRHPNFHFVLGDIRNTNFPDNFF</sequence>
<gene>
    <name evidence="1" type="ORF">S06H3_42699</name>
</gene>
<dbReference type="InterPro" id="IPR029063">
    <property type="entry name" value="SAM-dependent_MTases_sf"/>
</dbReference>